<feature type="transmembrane region" description="Helical" evidence="3">
    <location>
        <begin position="1084"/>
        <end position="1105"/>
    </location>
</feature>
<dbReference type="GO" id="GO:0016620">
    <property type="term" value="F:oxidoreductase activity, acting on the aldehyde or oxo group of donors, NAD or NADP as acceptor"/>
    <property type="evidence" value="ECO:0007669"/>
    <property type="project" value="InterPro"/>
</dbReference>
<keyword evidence="1" id="KW-1015">Disulfide bond</keyword>
<keyword evidence="7" id="KW-1185">Reference proteome</keyword>
<dbReference type="Gene3D" id="3.40.309.10">
    <property type="entry name" value="Aldehyde Dehydrogenase, Chain A, domain 2"/>
    <property type="match status" value="1"/>
</dbReference>
<dbReference type="InterPro" id="IPR015590">
    <property type="entry name" value="Aldehyde_DH_dom"/>
</dbReference>
<dbReference type="OrthoDB" id="5322683at2759"/>
<dbReference type="SUPFAM" id="SSF53720">
    <property type="entry name" value="ALDH-like"/>
    <property type="match status" value="1"/>
</dbReference>
<keyword evidence="3" id="KW-1133">Transmembrane helix</keyword>
<evidence type="ECO:0000313" key="7">
    <source>
        <dbReference type="Proteomes" id="UP000186817"/>
    </source>
</evidence>
<evidence type="ECO:0000259" key="5">
    <source>
        <dbReference type="Pfam" id="PF03712"/>
    </source>
</evidence>
<dbReference type="Pfam" id="PF00171">
    <property type="entry name" value="Aldedh"/>
    <property type="match status" value="1"/>
</dbReference>
<dbReference type="GO" id="GO:0016715">
    <property type="term" value="F:oxidoreductase activity, acting on paired donors, with incorporation or reduction of molecular oxygen, reduced ascorbate as one donor, and incorporation of one atom of oxygen"/>
    <property type="evidence" value="ECO:0007669"/>
    <property type="project" value="InterPro"/>
</dbReference>
<organism evidence="6 7">
    <name type="scientific">Symbiodinium microadriaticum</name>
    <name type="common">Dinoflagellate</name>
    <name type="synonym">Zooxanthella microadriatica</name>
    <dbReference type="NCBI Taxonomy" id="2951"/>
    <lineage>
        <taxon>Eukaryota</taxon>
        <taxon>Sar</taxon>
        <taxon>Alveolata</taxon>
        <taxon>Dinophyceae</taxon>
        <taxon>Suessiales</taxon>
        <taxon>Symbiodiniaceae</taxon>
        <taxon>Symbiodinium</taxon>
    </lineage>
</organism>
<feature type="transmembrane region" description="Helical" evidence="3">
    <location>
        <begin position="1117"/>
        <end position="1140"/>
    </location>
</feature>
<feature type="domain" description="Copper type II ascorbate-dependent monooxygenase C-terminal" evidence="5">
    <location>
        <begin position="2"/>
        <end position="91"/>
    </location>
</feature>
<dbReference type="Pfam" id="PF03712">
    <property type="entry name" value="Cu2_monoox_C"/>
    <property type="match status" value="1"/>
</dbReference>
<dbReference type="InterPro" id="IPR016163">
    <property type="entry name" value="Ald_DH_C"/>
</dbReference>
<name>A0A1Q9DHY4_SYMMI</name>
<evidence type="ECO:0000256" key="2">
    <source>
        <dbReference type="SAM" id="MobiDB-lite"/>
    </source>
</evidence>
<dbReference type="EMBL" id="LSRX01000531">
    <property type="protein sequence ID" value="OLP94720.1"/>
    <property type="molecule type" value="Genomic_DNA"/>
</dbReference>
<feature type="transmembrane region" description="Helical" evidence="3">
    <location>
        <begin position="1053"/>
        <end position="1077"/>
    </location>
</feature>
<comment type="caution">
    <text evidence="6">The sequence shown here is derived from an EMBL/GenBank/DDBJ whole genome shotgun (WGS) entry which is preliminary data.</text>
</comment>
<feature type="region of interest" description="Disordered" evidence="2">
    <location>
        <begin position="930"/>
        <end position="955"/>
    </location>
</feature>
<dbReference type="InterPro" id="IPR014784">
    <property type="entry name" value="Cu2_ascorb_mOase-like_C"/>
</dbReference>
<dbReference type="InterPro" id="IPR016162">
    <property type="entry name" value="Ald_DH_N"/>
</dbReference>
<gene>
    <name evidence="6" type="ORF">AK812_SmicGene23213</name>
</gene>
<dbReference type="Gene3D" id="2.60.120.230">
    <property type="match status" value="1"/>
</dbReference>
<feature type="compositionally biased region" description="Basic and acidic residues" evidence="2">
    <location>
        <begin position="930"/>
        <end position="946"/>
    </location>
</feature>
<evidence type="ECO:0000256" key="3">
    <source>
        <dbReference type="SAM" id="Phobius"/>
    </source>
</evidence>
<dbReference type="SUPFAM" id="SSF49742">
    <property type="entry name" value="PHM/PNGase F"/>
    <property type="match status" value="1"/>
</dbReference>
<dbReference type="Proteomes" id="UP000186817">
    <property type="component" value="Unassembled WGS sequence"/>
</dbReference>
<protein>
    <submittedName>
        <fullName evidence="6">Uncharacterized protein</fullName>
    </submittedName>
</protein>
<sequence>MHRSGRKIPLQVIRDGKELPEIARLDPLSDAGASVHVDCKLLPGDTVKLRCAFDNPMNQVLRWGDDRYDEMCLVNFRYYPVTDLVFCADFVRGQTEMWALLSVCRRCAARIVSQDRQVAQAEASTESTLTTRAASRVPVLCLLAEGQGALRQDKTAPAEAALKDNGCSSQMGTCMLAPRLQGPDNGQVDTTSGSEGTLANGTYERTAPEDGALLARKLVVRALLMVFIQVLHLSDLDGWTISVRPGRTLRAKGALAAERRQQNSGGMHEGPAGLQLSHTAIRNDVLSDTASLQQLEKTVDIPQRVPTTHLIDWLAELDPAGFLKCYLPILLTMGHRTARDVVHKYVEKRPGETPQLAEQLFTDLQVQKLGHRRLFERWFAGLLRYRSAATAAKPTTSALGAAARALRDAVKSHEATSEVVAEADAPVDRPATLERLSHELRAAEEEMEVMLLGEALPAERRRVTFRTPTGPGGAAAERQVSVALPTVDDVSRLIATRREQNLACYSPEAPIQFWVDMYSAEKAQRAREAAGKKGLRVVGIVRDPISMIASAYCYHHRGKEMNNWFFFPARLLLLLGPKEGLKFVAEHMLPMMENLTSVFEHQSNDTFRLDYEKVVASSESFDQQMDQMIDFMFGDQIDAEERSKVLNATQWADLHRHPRADDHGNDDACEEEVRQYVPTLPPDLLSQYRSYQQRLGMLSPSALLLRKAQARFAESSSTNKKKLGNGKPWDVFDFVGAVHHKSGVYLLHKIWFYLFQGVLGAHDDEMGIIITPCYNMCRNVDAPIRWMVDMMSPELVERERASAKGKGKGLRVTGLLRNPVTMAVSAYCYHASGEEELNVAFFPPGWPVVTVQTMPPEEGIPFVAERMLQYVTNMTDLYEQDDNAFLHYEKATSSSEMFDKEVKEWLDGLLGDLISNDEMEQALEAARWADLHRHPENDEGRSESRRAGKGTGSAQTHLAALTKRHQVSYRPWLKTGCRLAHEQHGFRVEKTMTDVVGWATKKTSDGLISGEINQNWLFCIPIQVGPATEYARGARHWFAFIILTQVGQAVAQLILSGALLTSVMMAVTALIGLYAWYQDMNITYICLWGAASLFQGLMTCISSLLPAITGVLSFDVWSLVLLISVPVVYFLAAAFAWHLYNDYAEDHGKKAYAFDPFGKYAAKYDPLAKVPISDSVLDKAADRLFTSEGGPIFQGGDYGSTVAAFYWSRAGMRKAFSAQLRAAIARYLKDKFVGKASDHVALLTAWGPKAIGDSEGEFGEVAALMRLSLKAYQATLQATKTDFQFEVSREGEGRDCLVMPPSNFALLGLKDTFHMLLKGYRVLLIVQPRFFPHFREVQLDLASCGLPDGLVEVLPGITPDADPEVLHEALRHVDRLQFTGSSDMFKSLVLKALELGNLRMEHAGEVSGLNKVRLDNVSVSHPAVARGTCWAAMANNGELCTSASLVEFDASVGDNAEMVKAALDEAQKAFNVGRDPADTGLDILLRDGKTDQLEVKTREPADGFREWWEKAILAAPRDGPLQLRTNQSLGHCVYAPSIGRAVELGTKEDASNIYCVGVPEDASAPSARAGTTGAKLPESAFGGMKSYTYAVAGDHDGVGTVQTLFDITKRRGPNYRDQEEAYAQYELTEVAEMLLEFLSPKDQMSFTKQISNVLEIFSAFQPELTAAYGGQGLVNADGRSQLVTLQVLKPEKEMLAAVGNLVAQRMEVDKELLCNLHPARTVAEQAGAEFIKVLSQQSTAARLWIAIGEDVPREVLAVMAMLNFQTFSGLLLLNLVFCYVKIAGILTIRWLLLKFPVYILDTSAIATMAASHGLESRKQLLIPRGVGLPEDIVKMAALCAMSPLKEIPVDLHLLSAAQAGKLRVTDPLKSFLKVVDKNLGWRVHYHEDTDMFVSSLKSAESNSEARIGAVEQNANSRIEAMRIEMSWSVPDHKKRTDDLVDGQRSRYESRSFGSLKLASHIAVILPSVRLMRFAVRSDLTDLSDQLPHELMELNSSTSVITIETFQNLRAFRIPVSWRRIVGSSIFAPRNHRAWVSSSVPRCNVRRQIDVWTISMCALKPRLQWAYLCLRRVDHLKYRLTEFALPPPCRPVFLAFRQTVLQDLVRRRSRWRWSLVEDFRAAEMALAGRLADHGGAGAPCRNLSPNEQGRCRAS</sequence>
<evidence type="ECO:0000256" key="1">
    <source>
        <dbReference type="ARBA" id="ARBA00023157"/>
    </source>
</evidence>
<feature type="compositionally biased region" description="Polar residues" evidence="2">
    <location>
        <begin position="187"/>
        <end position="200"/>
    </location>
</feature>
<dbReference type="InterPro" id="IPR008977">
    <property type="entry name" value="PHM/PNGase_F_dom_sf"/>
</dbReference>
<feature type="region of interest" description="Disordered" evidence="2">
    <location>
        <begin position="180"/>
        <end position="203"/>
    </location>
</feature>
<dbReference type="InterPro" id="IPR024548">
    <property type="entry name" value="Cu2_monoox_C"/>
</dbReference>
<feature type="domain" description="Aldehyde dehydrogenase" evidence="4">
    <location>
        <begin position="1220"/>
        <end position="1479"/>
    </location>
</feature>
<accession>A0A1Q9DHY4</accession>
<evidence type="ECO:0000313" key="6">
    <source>
        <dbReference type="EMBL" id="OLP94720.1"/>
    </source>
</evidence>
<keyword evidence="3" id="KW-0812">Transmembrane</keyword>
<feature type="transmembrane region" description="Helical" evidence="3">
    <location>
        <begin position="1769"/>
        <end position="1791"/>
    </location>
</feature>
<reference evidence="6 7" key="1">
    <citation type="submission" date="2016-02" db="EMBL/GenBank/DDBJ databases">
        <title>Genome analysis of coral dinoflagellate symbionts highlights evolutionary adaptations to a symbiotic lifestyle.</title>
        <authorList>
            <person name="Aranda M."/>
            <person name="Li Y."/>
            <person name="Liew Y.J."/>
            <person name="Baumgarten S."/>
            <person name="Simakov O."/>
            <person name="Wilson M."/>
            <person name="Piel J."/>
            <person name="Ashoor H."/>
            <person name="Bougouffa S."/>
            <person name="Bajic V.B."/>
            <person name="Ryu T."/>
            <person name="Ravasi T."/>
            <person name="Bayer T."/>
            <person name="Micklem G."/>
            <person name="Kim H."/>
            <person name="Bhak J."/>
            <person name="Lajeunesse T.C."/>
            <person name="Voolstra C.R."/>
        </authorList>
    </citation>
    <scope>NUCLEOTIDE SEQUENCE [LARGE SCALE GENOMIC DNA]</scope>
    <source>
        <strain evidence="6 7">CCMP2467</strain>
    </source>
</reference>
<proteinExistence type="predicted"/>
<dbReference type="Gene3D" id="3.40.605.10">
    <property type="entry name" value="Aldehyde Dehydrogenase, Chain A, domain 1"/>
    <property type="match status" value="1"/>
</dbReference>
<evidence type="ECO:0000259" key="4">
    <source>
        <dbReference type="Pfam" id="PF00171"/>
    </source>
</evidence>
<keyword evidence="3" id="KW-0472">Membrane</keyword>
<dbReference type="InterPro" id="IPR016161">
    <property type="entry name" value="Ald_DH/histidinol_DH"/>
</dbReference>